<dbReference type="EMBL" id="QXDL01000021">
    <property type="protein sequence ID" value="RIH89227.1"/>
    <property type="molecule type" value="Genomic_DNA"/>
</dbReference>
<dbReference type="AlphaFoldDB" id="A0A399EX99"/>
<dbReference type="InterPro" id="IPR004274">
    <property type="entry name" value="FCP1_dom"/>
</dbReference>
<dbReference type="SUPFAM" id="SSF56784">
    <property type="entry name" value="HAD-like"/>
    <property type="match status" value="1"/>
</dbReference>
<dbReference type="InterPro" id="IPR023214">
    <property type="entry name" value="HAD_sf"/>
</dbReference>
<dbReference type="PANTHER" id="PTHR12210">
    <property type="entry name" value="DULLARD PROTEIN PHOSPHATASE"/>
    <property type="match status" value="1"/>
</dbReference>
<comment type="caution">
    <text evidence="2">The sequence shown here is derived from an EMBL/GenBank/DDBJ whole genome shotgun (WGS) entry which is preliminary data.</text>
</comment>
<gene>
    <name evidence="2" type="ORF">Mterra_00808</name>
</gene>
<protein>
    <submittedName>
        <fullName evidence="2">Dullard-like phosphatase domain protein</fullName>
    </submittedName>
</protein>
<dbReference type="PROSITE" id="PS50969">
    <property type="entry name" value="FCP1"/>
    <property type="match status" value="1"/>
</dbReference>
<dbReference type="Pfam" id="PF03031">
    <property type="entry name" value="NIF"/>
    <property type="match status" value="1"/>
</dbReference>
<sequence length="184" mass="21713">MGLTRKLLVLDLDETLFHAARRPLERAPDLILFDYFVYWRPYARHFIASVASWYELAVWSSAGKLYVERALEALVPPGILLSFVWSRERCTQGYDPAMGEHYWIKDLKKLRRRGYRLEHVLVVDDSPEKLERNYGNWVPVRPYLGAADDTELLELIPYLEYLSGVENVRTVEKRHWRGGAYRLR</sequence>
<reference evidence="2 3" key="1">
    <citation type="submission" date="2018-08" db="EMBL/GenBank/DDBJ databases">
        <title>Meiothermus terrae DSM 26712 genome sequencing project.</title>
        <authorList>
            <person name="Da Costa M.S."/>
            <person name="Albuquerque L."/>
            <person name="Raposo P."/>
            <person name="Froufe H.J.C."/>
            <person name="Barroso C.S."/>
            <person name="Egas C."/>
        </authorList>
    </citation>
    <scope>NUCLEOTIDE SEQUENCE [LARGE SCALE GENOMIC DNA]</scope>
    <source>
        <strain evidence="2 3">DSM 26712</strain>
    </source>
</reference>
<evidence type="ECO:0000259" key="1">
    <source>
        <dbReference type="PROSITE" id="PS50969"/>
    </source>
</evidence>
<evidence type="ECO:0000313" key="2">
    <source>
        <dbReference type="EMBL" id="RIH89227.1"/>
    </source>
</evidence>
<accession>A0A399EX99</accession>
<dbReference type="Gene3D" id="3.40.50.1000">
    <property type="entry name" value="HAD superfamily/HAD-like"/>
    <property type="match status" value="1"/>
</dbReference>
<dbReference type="OrthoDB" id="65801at2"/>
<feature type="domain" description="FCP1 homology" evidence="1">
    <location>
        <begin position="1"/>
        <end position="162"/>
    </location>
</feature>
<keyword evidence="3" id="KW-1185">Reference proteome</keyword>
<dbReference type="Proteomes" id="UP000265715">
    <property type="component" value="Unassembled WGS sequence"/>
</dbReference>
<name>A0A399EX99_9DEIN</name>
<evidence type="ECO:0000313" key="3">
    <source>
        <dbReference type="Proteomes" id="UP000265715"/>
    </source>
</evidence>
<dbReference type="SMART" id="SM00577">
    <property type="entry name" value="CPDc"/>
    <property type="match status" value="1"/>
</dbReference>
<dbReference type="InterPro" id="IPR036412">
    <property type="entry name" value="HAD-like_sf"/>
</dbReference>
<organism evidence="2 3">
    <name type="scientific">Calidithermus terrae</name>
    <dbReference type="NCBI Taxonomy" id="1408545"/>
    <lineage>
        <taxon>Bacteria</taxon>
        <taxon>Thermotogati</taxon>
        <taxon>Deinococcota</taxon>
        <taxon>Deinococci</taxon>
        <taxon>Thermales</taxon>
        <taxon>Thermaceae</taxon>
        <taxon>Calidithermus</taxon>
    </lineage>
</organism>
<proteinExistence type="predicted"/>
<dbReference type="InterPro" id="IPR050365">
    <property type="entry name" value="TIM50"/>
</dbReference>